<reference evidence="1 2" key="1">
    <citation type="submission" date="2016-10" db="EMBL/GenBank/DDBJ databases">
        <authorList>
            <person name="de Groot N.N."/>
        </authorList>
    </citation>
    <scope>NUCLEOTIDE SEQUENCE [LARGE SCALE GENOMIC DNA]</scope>
    <source>
        <strain evidence="1 2">DSM 15345</strain>
    </source>
</reference>
<dbReference type="AlphaFoldDB" id="A0A1H4BYC2"/>
<evidence type="ECO:0000313" key="2">
    <source>
        <dbReference type="Proteomes" id="UP000198703"/>
    </source>
</evidence>
<evidence type="ECO:0000313" key="1">
    <source>
        <dbReference type="EMBL" id="SEA53079.1"/>
    </source>
</evidence>
<dbReference type="Proteomes" id="UP000198703">
    <property type="component" value="Unassembled WGS sequence"/>
</dbReference>
<dbReference type="STRING" id="89524.SAMN05444370_106105"/>
<protein>
    <recommendedName>
        <fullName evidence="3">Sulfite reductase (NADPH) hemoprotein beta-component</fullName>
    </recommendedName>
</protein>
<evidence type="ECO:0008006" key="3">
    <source>
        <dbReference type="Google" id="ProtNLM"/>
    </source>
</evidence>
<dbReference type="Pfam" id="PF11011">
    <property type="entry name" value="DUF2849"/>
    <property type="match status" value="1"/>
</dbReference>
<organism evidence="1 2">
    <name type="scientific">Rubrimonas cliftonensis</name>
    <dbReference type="NCBI Taxonomy" id="89524"/>
    <lineage>
        <taxon>Bacteria</taxon>
        <taxon>Pseudomonadati</taxon>
        <taxon>Pseudomonadota</taxon>
        <taxon>Alphaproteobacteria</taxon>
        <taxon>Rhodobacterales</taxon>
        <taxon>Paracoccaceae</taxon>
        <taxon>Rubrimonas</taxon>
    </lineage>
</organism>
<dbReference type="EMBL" id="FNQM01000006">
    <property type="protein sequence ID" value="SEA53079.1"/>
    <property type="molecule type" value="Genomic_DNA"/>
</dbReference>
<dbReference type="InterPro" id="IPR021270">
    <property type="entry name" value="DUF2849"/>
</dbReference>
<dbReference type="OrthoDB" id="5738806at2"/>
<name>A0A1H4BYC2_9RHOB</name>
<dbReference type="RefSeq" id="WP_093253591.1">
    <property type="nucleotide sequence ID" value="NZ_FNQM01000006.1"/>
</dbReference>
<accession>A0A1H4BYC2</accession>
<gene>
    <name evidence="1" type="ORF">SAMN05444370_106105</name>
</gene>
<sequence length="98" mass="10390">MARSFVPSIVSANDLMIGDVVYLDASGGWTRSLAEAAVAHDAETAERLAALADQPGAVVGPYLADVALDGPVPRPLHFREAFRASGPSHRPDLKRHSE</sequence>
<keyword evidence="2" id="KW-1185">Reference proteome</keyword>
<proteinExistence type="predicted"/>